<sequence length="332" mass="34554">MPKIKILTQSDLMKAVPLDGEAVDCVENAFAALAGGKVVMPPILSLAIREANGEVDVKTAYVPGLDSFAIKVSPGFFDNPKIGLPSTSGLMMVFSARTGVLEALLLDNGYLTDMRTAAAGAVAAKHCSRADSATVCVFGAGMQARLQLQALMLVRPLKKALIWARDIAKAEALAERVARENGIAAVAVADPEAAVSAADIVVTTTPATEPVLKADWLKPGQHVTAMGSDQHSKNEIEPACLLRADAYVPDRQSQTAELGELRSAIEAGVVPAEKKFAELGDIITGAAKARLTPSDLTIADLTGTGVQDTAIATLALKRAAQLDLGVAFDSDA</sequence>
<dbReference type="InterPro" id="IPR003462">
    <property type="entry name" value="ODC_Mu_crystall"/>
</dbReference>
<dbReference type="STRING" id="1122214.Mame_02829"/>
<dbReference type="FunFam" id="3.40.50.720:FF:000311">
    <property type="entry name" value="Ornithine cyclodeaminase"/>
    <property type="match status" value="1"/>
</dbReference>
<organism evidence="2 3">
    <name type="scientific">Martelella mediterranea DSM 17316</name>
    <dbReference type="NCBI Taxonomy" id="1122214"/>
    <lineage>
        <taxon>Bacteria</taxon>
        <taxon>Pseudomonadati</taxon>
        <taxon>Pseudomonadota</taxon>
        <taxon>Alphaproteobacteria</taxon>
        <taxon>Hyphomicrobiales</taxon>
        <taxon>Aurantimonadaceae</taxon>
        <taxon>Martelella</taxon>
    </lineage>
</organism>
<dbReference type="GO" id="GO:0016491">
    <property type="term" value="F:oxidoreductase activity"/>
    <property type="evidence" value="ECO:0007669"/>
    <property type="project" value="UniProtKB-ARBA"/>
</dbReference>
<dbReference type="KEGG" id="mmed:Mame_02829"/>
<dbReference type="SUPFAM" id="SSF51735">
    <property type="entry name" value="NAD(P)-binding Rossmann-fold domains"/>
    <property type="match status" value="1"/>
</dbReference>
<evidence type="ECO:0000313" key="3">
    <source>
        <dbReference type="Proteomes" id="UP000191135"/>
    </source>
</evidence>
<dbReference type="PANTHER" id="PTHR13812">
    <property type="entry name" value="KETIMINE REDUCTASE MU-CRYSTALLIN"/>
    <property type="match status" value="1"/>
</dbReference>
<evidence type="ECO:0000313" key="2">
    <source>
        <dbReference type="EMBL" id="AQZ52152.1"/>
    </source>
</evidence>
<gene>
    <name evidence="2" type="ORF">Mame_02829</name>
</gene>
<name>A0A1U9Z3H6_9HYPH</name>
<dbReference type="NCBIfam" id="TIGR02992">
    <property type="entry name" value="ectoine_eutC"/>
    <property type="match status" value="1"/>
</dbReference>
<dbReference type="Gene3D" id="3.40.50.720">
    <property type="entry name" value="NAD(P)-binding Rossmann-like Domain"/>
    <property type="match status" value="1"/>
</dbReference>
<dbReference type="eggNOG" id="COG2423">
    <property type="taxonomic scope" value="Bacteria"/>
</dbReference>
<comment type="similarity">
    <text evidence="1">Belongs to the ornithine cyclodeaminase/mu-crystallin family.</text>
</comment>
<dbReference type="GO" id="GO:0005737">
    <property type="term" value="C:cytoplasm"/>
    <property type="evidence" value="ECO:0007669"/>
    <property type="project" value="TreeGrafter"/>
</dbReference>
<proteinExistence type="inferred from homology"/>
<dbReference type="Proteomes" id="UP000191135">
    <property type="component" value="Chromosome"/>
</dbReference>
<dbReference type="Gene3D" id="3.30.1780.10">
    <property type="entry name" value="ornithine cyclodeaminase, domain 1"/>
    <property type="match status" value="1"/>
</dbReference>
<dbReference type="AlphaFoldDB" id="A0A1U9Z3H6"/>
<dbReference type="InterPro" id="IPR036291">
    <property type="entry name" value="NAD(P)-bd_dom_sf"/>
</dbReference>
<dbReference type="PIRSF" id="PIRSF001439">
    <property type="entry name" value="CryM"/>
    <property type="match status" value="1"/>
</dbReference>
<dbReference type="InterPro" id="IPR023401">
    <property type="entry name" value="ODC_N"/>
</dbReference>
<evidence type="ECO:0000256" key="1">
    <source>
        <dbReference type="ARBA" id="ARBA00008903"/>
    </source>
</evidence>
<reference evidence="2 3" key="1">
    <citation type="submission" date="2017-03" db="EMBL/GenBank/DDBJ databases">
        <title>Foreign affairs: Plasmid Transfer between Roseobacters and Rhizobia.</title>
        <authorList>
            <person name="Bartling P."/>
            <person name="Bunk B."/>
            <person name="Overmann J."/>
            <person name="Brinkmann H."/>
            <person name="Petersen J."/>
        </authorList>
    </citation>
    <scope>NUCLEOTIDE SEQUENCE [LARGE SCALE GENOMIC DNA]</scope>
    <source>
        <strain evidence="2 3">MACL11</strain>
    </source>
</reference>
<protein>
    <submittedName>
        <fullName evidence="2">Ectoine utilization protein EutC</fullName>
    </submittedName>
</protein>
<dbReference type="InterPro" id="IPR014334">
    <property type="entry name" value="Ectoine_EutC"/>
</dbReference>
<dbReference type="PANTHER" id="PTHR13812:SF19">
    <property type="entry name" value="KETIMINE REDUCTASE MU-CRYSTALLIN"/>
    <property type="match status" value="1"/>
</dbReference>
<dbReference type="RefSeq" id="WP_018063142.1">
    <property type="nucleotide sequence ID" value="NZ_AQWH01000002.1"/>
</dbReference>
<keyword evidence="3" id="KW-1185">Reference proteome</keyword>
<dbReference type="EMBL" id="CP020330">
    <property type="protein sequence ID" value="AQZ52152.1"/>
    <property type="molecule type" value="Genomic_DNA"/>
</dbReference>
<accession>A0A1U9Z3H6</accession>
<dbReference type="OrthoDB" id="9809203at2"/>
<dbReference type="NCBIfam" id="NF006141">
    <property type="entry name" value="PRK08291.1"/>
    <property type="match status" value="1"/>
</dbReference>
<dbReference type="Pfam" id="PF02423">
    <property type="entry name" value="OCD_Mu_crystall"/>
    <property type="match status" value="1"/>
</dbReference>
<dbReference type="GO" id="GO:0019752">
    <property type="term" value="P:carboxylic acid metabolic process"/>
    <property type="evidence" value="ECO:0007669"/>
    <property type="project" value="UniProtKB-ARBA"/>
</dbReference>